<proteinExistence type="inferred from homology"/>
<feature type="transmembrane region" description="Helical" evidence="4">
    <location>
        <begin position="21"/>
        <end position="39"/>
    </location>
</feature>
<keyword evidence="5" id="KW-0808">Transferase</keyword>
<dbReference type="GO" id="GO:0047262">
    <property type="term" value="F:polygalacturonate 4-alpha-galacturonosyltransferase activity"/>
    <property type="evidence" value="ECO:0007669"/>
    <property type="project" value="InterPro"/>
</dbReference>
<sequence length="498" mass="56861">MAGGRPIRTMNGVRSFFTDRIFLSFLSTLLFLVAISFLLSTKATTRPHPIQSVHFDLIRRQASDHAALVSAYAAYSRRLKIDASRQVRLFSNLASSLSELASRVGSDEDSLHPVEKEAKDRVKLARQLVSESKEAFDTQIKIQKLRDTIFSVNEQLHRARKLGDLSSQIAASSTPKSLHCLAMRLMEHRILHPEDALPSTSDSIASDPSLYHYAIFSENIIAVSVVVNSVIRNAADPSRHVFHVVTDPMYLPAMQVWFAKRPPTGGAHVDLHSTDEYTFLDASYSPVIRQMETGKQEISLLHYLRFYLPEIFPKLKRVILLEDDVVVQKDLAELWKVDLQGNVNGAVEMCFGGFRRYNRYLNFTNQVVKERFSPRACAWAYGVNVFDLQSWRTERCTEQFHQYQEMNEDGLLWRPGTVLPAGLMTFYTTTKPLEKSWHVMGLGYNPSISPEEIRKAAVLHFNGNMKPWLDVAMNQYKQLWTKYVDSDMEFLQLCNFGL</sequence>
<dbReference type="UniPathway" id="UPA00845"/>
<protein>
    <recommendedName>
        <fullName evidence="4">Hexosyltransferase</fullName>
        <ecNumber evidence="4">2.4.1.-</ecNumber>
    </recommendedName>
</protein>
<keyword evidence="4" id="KW-0961">Cell wall biogenesis/degradation</keyword>
<keyword evidence="4" id="KW-0333">Golgi apparatus</keyword>
<gene>
    <name evidence="5" type="ORF">FCM35_KLT06285</name>
</gene>
<dbReference type="Gene3D" id="3.90.550.10">
    <property type="entry name" value="Spore Coat Polysaccharide Biosynthesis Protein SpsA, Chain A"/>
    <property type="match status" value="1"/>
</dbReference>
<organism evidence="5 6">
    <name type="scientific">Carex littledalei</name>
    <dbReference type="NCBI Taxonomy" id="544730"/>
    <lineage>
        <taxon>Eukaryota</taxon>
        <taxon>Viridiplantae</taxon>
        <taxon>Streptophyta</taxon>
        <taxon>Embryophyta</taxon>
        <taxon>Tracheophyta</taxon>
        <taxon>Spermatophyta</taxon>
        <taxon>Magnoliopsida</taxon>
        <taxon>Liliopsida</taxon>
        <taxon>Poales</taxon>
        <taxon>Cyperaceae</taxon>
        <taxon>Cyperoideae</taxon>
        <taxon>Cariceae</taxon>
        <taxon>Carex</taxon>
        <taxon>Carex subgen. Euthyceras</taxon>
    </lineage>
</organism>
<dbReference type="AlphaFoldDB" id="A0A833QZ06"/>
<keyword evidence="3 4" id="KW-0328">Glycosyltransferase</keyword>
<dbReference type="InterPro" id="IPR029993">
    <property type="entry name" value="GAUT"/>
</dbReference>
<dbReference type="PANTHER" id="PTHR32116:SF61">
    <property type="entry name" value="GALACTURONOSYLTRANSFERASE 9-RELATED"/>
    <property type="match status" value="1"/>
</dbReference>
<dbReference type="InterPro" id="IPR002495">
    <property type="entry name" value="Glyco_trans_8"/>
</dbReference>
<reference evidence="5" key="1">
    <citation type="submission" date="2020-01" db="EMBL/GenBank/DDBJ databases">
        <title>Genome sequence of Kobresia littledalei, the first chromosome-level genome in the family Cyperaceae.</title>
        <authorList>
            <person name="Qu G."/>
        </authorList>
    </citation>
    <scope>NUCLEOTIDE SEQUENCE</scope>
    <source>
        <strain evidence="5">C.B.Clarke</strain>
        <tissue evidence="5">Leaf</tissue>
    </source>
</reference>
<keyword evidence="4" id="KW-1133">Transmembrane helix</keyword>
<dbReference type="GO" id="GO:0000139">
    <property type="term" value="C:Golgi membrane"/>
    <property type="evidence" value="ECO:0007669"/>
    <property type="project" value="UniProtKB-SubCell"/>
</dbReference>
<keyword evidence="4" id="KW-0472">Membrane</keyword>
<dbReference type="CDD" id="cd06429">
    <property type="entry name" value="GT8_like_1"/>
    <property type="match status" value="1"/>
</dbReference>
<dbReference type="PANTHER" id="PTHR32116">
    <property type="entry name" value="GALACTURONOSYLTRANSFERASE 4-RELATED"/>
    <property type="match status" value="1"/>
</dbReference>
<comment type="pathway">
    <text evidence="1 4">Glycan metabolism; pectin biosynthesis.</text>
</comment>
<evidence type="ECO:0000256" key="1">
    <source>
        <dbReference type="ARBA" id="ARBA00004877"/>
    </source>
</evidence>
<evidence type="ECO:0000256" key="2">
    <source>
        <dbReference type="ARBA" id="ARBA00006351"/>
    </source>
</evidence>
<dbReference type="InterPro" id="IPR029044">
    <property type="entry name" value="Nucleotide-diphossugar_trans"/>
</dbReference>
<keyword evidence="4" id="KW-0812">Transmembrane</keyword>
<accession>A0A833QZ06</accession>
<comment type="similarity">
    <text evidence="2 4">Belongs to the glycosyltransferase 8 family.</text>
</comment>
<dbReference type="Pfam" id="PF01501">
    <property type="entry name" value="Glyco_transf_8"/>
    <property type="match status" value="1"/>
</dbReference>
<comment type="caution">
    <text evidence="5">The sequence shown here is derived from an EMBL/GenBank/DDBJ whole genome shotgun (WGS) entry which is preliminary data.</text>
</comment>
<dbReference type="EC" id="2.4.1.-" evidence="4"/>
<keyword evidence="6" id="KW-1185">Reference proteome</keyword>
<dbReference type="Proteomes" id="UP000623129">
    <property type="component" value="Unassembled WGS sequence"/>
</dbReference>
<evidence type="ECO:0000313" key="5">
    <source>
        <dbReference type="EMBL" id="KAF3329207.1"/>
    </source>
</evidence>
<dbReference type="OrthoDB" id="411524at2759"/>
<evidence type="ECO:0000256" key="4">
    <source>
        <dbReference type="RuleBase" id="RU362027"/>
    </source>
</evidence>
<evidence type="ECO:0000313" key="6">
    <source>
        <dbReference type="Proteomes" id="UP000623129"/>
    </source>
</evidence>
<comment type="subcellular location">
    <subcellularLocation>
        <location evidence="4">Golgi apparatus membrane</location>
        <topology evidence="4">Single-pass type II membrane protein</topology>
    </subcellularLocation>
</comment>
<evidence type="ECO:0000256" key="3">
    <source>
        <dbReference type="ARBA" id="ARBA00022676"/>
    </source>
</evidence>
<dbReference type="SUPFAM" id="SSF53448">
    <property type="entry name" value="Nucleotide-diphospho-sugar transferases"/>
    <property type="match status" value="1"/>
</dbReference>
<name>A0A833QZ06_9POAL</name>
<dbReference type="GO" id="GO:0071555">
    <property type="term" value="P:cell wall organization"/>
    <property type="evidence" value="ECO:0007669"/>
    <property type="project" value="UniProtKB-KW"/>
</dbReference>
<dbReference type="EMBL" id="SWLB01000015">
    <property type="protein sequence ID" value="KAF3329207.1"/>
    <property type="molecule type" value="Genomic_DNA"/>
</dbReference>
<dbReference type="GO" id="GO:0045489">
    <property type="term" value="P:pectin biosynthetic process"/>
    <property type="evidence" value="ECO:0007669"/>
    <property type="project" value="UniProtKB-UniPathway"/>
</dbReference>